<dbReference type="STRING" id="341036.SAMN05660649_02389"/>
<dbReference type="Proteomes" id="UP000199337">
    <property type="component" value="Unassembled WGS sequence"/>
</dbReference>
<feature type="region of interest" description="Disordered" evidence="1">
    <location>
        <begin position="35"/>
        <end position="59"/>
    </location>
</feature>
<accession>A0A1I2TX61</accession>
<name>A0A1I2TX61_9FIRM</name>
<dbReference type="Pfam" id="PF10646">
    <property type="entry name" value="Germane"/>
    <property type="match status" value="1"/>
</dbReference>
<dbReference type="EMBL" id="FOOX01000008">
    <property type="protein sequence ID" value="SFG69485.1"/>
    <property type="molecule type" value="Genomic_DNA"/>
</dbReference>
<dbReference type="RefSeq" id="WP_092471598.1">
    <property type="nucleotide sequence ID" value="NZ_FOOX01000008.1"/>
</dbReference>
<feature type="domain" description="GerMN" evidence="2">
    <location>
        <begin position="90"/>
        <end position="178"/>
    </location>
</feature>
<evidence type="ECO:0000313" key="4">
    <source>
        <dbReference type="Proteomes" id="UP000199337"/>
    </source>
</evidence>
<dbReference type="AlphaFoldDB" id="A0A1I2TX61"/>
<feature type="compositionally biased region" description="Polar residues" evidence="1">
    <location>
        <begin position="35"/>
        <end position="44"/>
    </location>
</feature>
<evidence type="ECO:0000259" key="2">
    <source>
        <dbReference type="SMART" id="SM00909"/>
    </source>
</evidence>
<evidence type="ECO:0000256" key="1">
    <source>
        <dbReference type="SAM" id="MobiDB-lite"/>
    </source>
</evidence>
<protein>
    <submittedName>
        <fullName evidence="3">Sporulation and spore germination</fullName>
    </submittedName>
</protein>
<evidence type="ECO:0000313" key="3">
    <source>
        <dbReference type="EMBL" id="SFG69485.1"/>
    </source>
</evidence>
<dbReference type="OrthoDB" id="9809406at2"/>
<keyword evidence="4" id="KW-1185">Reference proteome</keyword>
<organism evidence="3 4">
    <name type="scientific">Desulfotruncus arcticus DSM 17038</name>
    <dbReference type="NCBI Taxonomy" id="1121424"/>
    <lineage>
        <taxon>Bacteria</taxon>
        <taxon>Bacillati</taxon>
        <taxon>Bacillota</taxon>
        <taxon>Clostridia</taxon>
        <taxon>Eubacteriales</taxon>
        <taxon>Desulfallaceae</taxon>
        <taxon>Desulfotruncus</taxon>
    </lineage>
</organism>
<proteinExistence type="predicted"/>
<dbReference type="PROSITE" id="PS51257">
    <property type="entry name" value="PROKAR_LIPOPROTEIN"/>
    <property type="match status" value="1"/>
</dbReference>
<sequence length="197" mass="21511">MFEIIKANRFWPKGIIALLAVLLILSVSACGKKPANSSDAQSPEVSRESEQGNPNSSEVQKVTLYFSDDQAMNLVPEEREAAKEKDEAMESVIVHELIKGPANTNLGQVIPNGTKLLSAKVTDGIAYIDFSKEFRDNHWGGSAGETITIYAVVDSLCQLPGIEKVQFLLEGDKQESILNGNMDTSVPIEPDYSLVKQ</sequence>
<reference evidence="4" key="1">
    <citation type="submission" date="2016-10" db="EMBL/GenBank/DDBJ databases">
        <authorList>
            <person name="Varghese N."/>
            <person name="Submissions S."/>
        </authorList>
    </citation>
    <scope>NUCLEOTIDE SEQUENCE [LARGE SCALE GENOMIC DNA]</scope>
    <source>
        <strain evidence="4">DSM 17038</strain>
    </source>
</reference>
<dbReference type="InterPro" id="IPR019606">
    <property type="entry name" value="GerMN"/>
</dbReference>
<gene>
    <name evidence="3" type="ORF">SAMN05660649_02389</name>
</gene>
<dbReference type="SMART" id="SM00909">
    <property type="entry name" value="Germane"/>
    <property type="match status" value="1"/>
</dbReference>